<evidence type="ECO:0000259" key="3">
    <source>
        <dbReference type="PROSITE" id="PS50033"/>
    </source>
</evidence>
<dbReference type="GO" id="GO:0043130">
    <property type="term" value="F:ubiquitin binding"/>
    <property type="evidence" value="ECO:0007669"/>
    <property type="project" value="TreeGrafter"/>
</dbReference>
<dbReference type="GO" id="GO:0036503">
    <property type="term" value="P:ERAD pathway"/>
    <property type="evidence" value="ECO:0007669"/>
    <property type="project" value="TreeGrafter"/>
</dbReference>
<dbReference type="InterPro" id="IPR036249">
    <property type="entry name" value="Thioredoxin-like_sf"/>
</dbReference>
<dbReference type="SUPFAM" id="SSF54236">
    <property type="entry name" value="Ubiquitin-like"/>
    <property type="match status" value="1"/>
</dbReference>
<proteinExistence type="predicted"/>
<feature type="region of interest" description="Disordered" evidence="2">
    <location>
        <begin position="348"/>
        <end position="384"/>
    </location>
</feature>
<organism evidence="4 5">
    <name type="scientific">Hypsibius exemplaris</name>
    <name type="common">Freshwater tardigrade</name>
    <dbReference type="NCBI Taxonomy" id="2072580"/>
    <lineage>
        <taxon>Eukaryota</taxon>
        <taxon>Metazoa</taxon>
        <taxon>Ecdysozoa</taxon>
        <taxon>Tardigrada</taxon>
        <taxon>Eutardigrada</taxon>
        <taxon>Parachela</taxon>
        <taxon>Hypsibioidea</taxon>
        <taxon>Hypsibiidae</taxon>
        <taxon>Hypsibius</taxon>
    </lineage>
</organism>
<dbReference type="Gene3D" id="3.40.30.10">
    <property type="entry name" value="Glutaredoxin"/>
    <property type="match status" value="1"/>
</dbReference>
<dbReference type="SMART" id="SM00166">
    <property type="entry name" value="UBX"/>
    <property type="match status" value="1"/>
</dbReference>
<accession>A0A1W0WAT0</accession>
<dbReference type="GO" id="GO:0005783">
    <property type="term" value="C:endoplasmic reticulum"/>
    <property type="evidence" value="ECO:0007669"/>
    <property type="project" value="TreeGrafter"/>
</dbReference>
<dbReference type="EMBL" id="MTYJ01000148">
    <property type="protein sequence ID" value="OQV12301.1"/>
    <property type="molecule type" value="Genomic_DNA"/>
</dbReference>
<feature type="domain" description="UBX" evidence="3">
    <location>
        <begin position="381"/>
        <end position="459"/>
    </location>
</feature>
<gene>
    <name evidence="4" type="ORF">BV898_13413</name>
</gene>
<dbReference type="Pfam" id="PF14555">
    <property type="entry name" value="UBA_4"/>
    <property type="match status" value="1"/>
</dbReference>
<feature type="compositionally biased region" description="Basic and acidic residues" evidence="2">
    <location>
        <begin position="348"/>
        <end position="364"/>
    </location>
</feature>
<name>A0A1W0WAT0_HYPEX</name>
<dbReference type="Pfam" id="PF00789">
    <property type="entry name" value="UBX"/>
    <property type="match status" value="1"/>
</dbReference>
<evidence type="ECO:0000313" key="5">
    <source>
        <dbReference type="Proteomes" id="UP000192578"/>
    </source>
</evidence>
<dbReference type="Pfam" id="PF21021">
    <property type="entry name" value="FAF1"/>
    <property type="match status" value="1"/>
</dbReference>
<dbReference type="SUPFAM" id="SSF52833">
    <property type="entry name" value="Thioredoxin-like"/>
    <property type="match status" value="1"/>
</dbReference>
<dbReference type="Proteomes" id="UP000192578">
    <property type="component" value="Unassembled WGS sequence"/>
</dbReference>
<dbReference type="PANTHER" id="PTHR23322:SF1">
    <property type="entry name" value="FAS-ASSOCIATED FACTOR 2"/>
    <property type="match status" value="1"/>
</dbReference>
<comment type="caution">
    <text evidence="4">The sequence shown here is derived from an EMBL/GenBank/DDBJ whole genome shotgun (WGS) entry which is preliminary data.</text>
</comment>
<dbReference type="PANTHER" id="PTHR23322">
    <property type="entry name" value="FAS-ASSOCIATED PROTEIN"/>
    <property type="match status" value="1"/>
</dbReference>
<dbReference type="PROSITE" id="PS50033">
    <property type="entry name" value="UBX"/>
    <property type="match status" value="1"/>
</dbReference>
<sequence length="477" mass="54632">MDASTPQRPLTEQQTDQVINFQSMSGLDDFEDCRQLLERNGWDTSRAFQDVFNEPRDPSPERDVHDVEYRDEFPVRRRPVAVERIPQPTISPSSHVVYAGGAAPTAVVQWGLFDWIKAVISFPFRFVFTSVFDVFNFVWSFVSGPTFPANTPTQDVQSFIADFEGKYGAVHPTFYRGGYKEAYGDAKRELRFLLLYLHQENHSDSDRFCADTLVHPEVVSLINSRAVFWACSTKYAEGHKVAQALQVSRYPSIGLCINKNSQMTLVGRLQGYHSVEELIDRLNQLFASNDRHLSSARQERQTLDLNQSLRKEQDEAYLKSLKADQDKEKKKRDDKLRKEEEERLMIETAERKAREEHEKEESLIKRKQHAAGLVPEEPKDGDAESCRLSFKLPAGDRLERRFSKSDKIADIYNFIFGQPTTPEHFEVFTSYPRKAIGCSPASHSTLDSLKLGKAEAFIVEEKDETDDEDDLDQPLSG</sequence>
<dbReference type="Gene3D" id="3.10.20.90">
    <property type="entry name" value="Phosphatidylinositol 3-kinase Catalytic Subunit, Chain A, domain 1"/>
    <property type="match status" value="1"/>
</dbReference>
<dbReference type="InterPro" id="IPR001012">
    <property type="entry name" value="UBX_dom"/>
</dbReference>
<protein>
    <submittedName>
        <fullName evidence="4">FAS-associated factor 2-B</fullName>
    </submittedName>
</protein>
<dbReference type="SMART" id="SM00594">
    <property type="entry name" value="UAS"/>
    <property type="match status" value="1"/>
</dbReference>
<evidence type="ECO:0000313" key="4">
    <source>
        <dbReference type="EMBL" id="OQV12301.1"/>
    </source>
</evidence>
<dbReference type="InterPro" id="IPR049483">
    <property type="entry name" value="FAF1_2-like_UAS"/>
</dbReference>
<evidence type="ECO:0000256" key="2">
    <source>
        <dbReference type="SAM" id="MobiDB-lite"/>
    </source>
</evidence>
<evidence type="ECO:0000256" key="1">
    <source>
        <dbReference type="ARBA" id="ARBA00023054"/>
    </source>
</evidence>
<dbReference type="AlphaFoldDB" id="A0A1W0WAT0"/>
<dbReference type="InterPro" id="IPR006577">
    <property type="entry name" value="UAS"/>
</dbReference>
<dbReference type="InterPro" id="IPR029071">
    <property type="entry name" value="Ubiquitin-like_domsf"/>
</dbReference>
<dbReference type="InterPro" id="IPR050730">
    <property type="entry name" value="UBX_domain-protein"/>
</dbReference>
<dbReference type="OrthoDB" id="1026733at2759"/>
<dbReference type="Gene3D" id="1.10.8.10">
    <property type="entry name" value="DNA helicase RuvA subunit, C-terminal domain"/>
    <property type="match status" value="1"/>
</dbReference>
<keyword evidence="5" id="KW-1185">Reference proteome</keyword>
<reference evidence="5" key="1">
    <citation type="submission" date="2017-01" db="EMBL/GenBank/DDBJ databases">
        <title>Comparative genomics of anhydrobiosis in the tardigrade Hypsibius dujardini.</title>
        <authorList>
            <person name="Yoshida Y."/>
            <person name="Koutsovoulos G."/>
            <person name="Laetsch D."/>
            <person name="Stevens L."/>
            <person name="Kumar S."/>
            <person name="Horikawa D."/>
            <person name="Ishino K."/>
            <person name="Komine S."/>
            <person name="Tomita M."/>
            <person name="Blaxter M."/>
            <person name="Arakawa K."/>
        </authorList>
    </citation>
    <scope>NUCLEOTIDE SEQUENCE [LARGE SCALE GENOMIC DNA]</scope>
    <source>
        <strain evidence="5">Z151</strain>
    </source>
</reference>
<keyword evidence="1" id="KW-0175">Coiled coil</keyword>